<feature type="transmembrane region" description="Helical" evidence="1">
    <location>
        <begin position="66"/>
        <end position="85"/>
    </location>
</feature>
<evidence type="ECO:0000259" key="3">
    <source>
        <dbReference type="Pfam" id="PF22570"/>
    </source>
</evidence>
<dbReference type="Proteomes" id="UP000240974">
    <property type="component" value="Unassembled WGS sequence"/>
</dbReference>
<gene>
    <name evidence="4" type="ORF">C7U54_10310</name>
</gene>
<dbReference type="InterPro" id="IPR054331">
    <property type="entry name" value="LiaF_TM"/>
</dbReference>
<evidence type="ECO:0000313" key="5">
    <source>
        <dbReference type="Proteomes" id="UP000240974"/>
    </source>
</evidence>
<dbReference type="InterPro" id="IPR024425">
    <property type="entry name" value="LiaF-like_C"/>
</dbReference>
<name>A0A2T3FX70_9FIRM</name>
<proteinExistence type="predicted"/>
<dbReference type="AlphaFoldDB" id="A0A2T3FX70"/>
<reference evidence="4 5" key="1">
    <citation type="journal article" date="2019" name="Int. J. Syst. Evol. Microbiol.">
        <title>Faecalibacillus intestinalis gen. nov., sp. nov. and Faecalibacillus faecis sp. nov., isolated from human faeces.</title>
        <authorList>
            <person name="Seo B."/>
            <person name="Jeon K."/>
            <person name="Baek I."/>
            <person name="Lee Y.M."/>
            <person name="Baek K."/>
            <person name="Ko G."/>
        </authorList>
    </citation>
    <scope>NUCLEOTIDE SEQUENCE [LARGE SCALE GENOMIC DNA]</scope>
    <source>
        <strain evidence="4 5">SNUG30099</strain>
    </source>
</reference>
<feature type="transmembrane region" description="Helical" evidence="1">
    <location>
        <begin position="12"/>
        <end position="34"/>
    </location>
</feature>
<keyword evidence="1" id="KW-1133">Transmembrane helix</keyword>
<keyword evidence="1" id="KW-0812">Transmembrane</keyword>
<accession>A0A2T3FX70</accession>
<comment type="caution">
    <text evidence="4">The sequence shown here is derived from an EMBL/GenBank/DDBJ whole genome shotgun (WGS) entry which is preliminary data.</text>
</comment>
<protein>
    <submittedName>
        <fullName evidence="4">Uncharacterized protein</fullName>
    </submittedName>
</protein>
<evidence type="ECO:0000313" key="4">
    <source>
        <dbReference type="EMBL" id="PST39869.1"/>
    </source>
</evidence>
<dbReference type="Pfam" id="PF09922">
    <property type="entry name" value="LiaF-like_C"/>
    <property type="match status" value="1"/>
</dbReference>
<feature type="domain" description="Cell wall-active antibiotics response LiaF-like C-terminal" evidence="2">
    <location>
        <begin position="131"/>
        <end position="200"/>
    </location>
</feature>
<evidence type="ECO:0000259" key="2">
    <source>
        <dbReference type="Pfam" id="PF09922"/>
    </source>
</evidence>
<sequence>MMKIEEKFMKKIENTVIGFILIIIGVIIGLNAFHITNIDLFFDGWWTLFIIVPCFFGLFKDQDKTGNIIGLIVGIYLLLYCQGLINFQFAWKLVVPVIFVLIGLKMIFKDTFNKKKSHQNIYDNQLYTGGNYDVTFNGLILDLSKAYLNEETNITISTLFGGVDLYLPDDVNIQIQSSNFLGGVDLHKRENKIENTKVIYLNARCIFGGINIK</sequence>
<dbReference type="EMBL" id="PYLQ01000015">
    <property type="protein sequence ID" value="PST39869.1"/>
    <property type="molecule type" value="Genomic_DNA"/>
</dbReference>
<dbReference type="Pfam" id="PF22570">
    <property type="entry name" value="LiaF-TM"/>
    <property type="match status" value="1"/>
</dbReference>
<organism evidence="4 5">
    <name type="scientific">Faecalibacillus intestinalis</name>
    <dbReference type="NCBI Taxonomy" id="1982626"/>
    <lineage>
        <taxon>Bacteria</taxon>
        <taxon>Bacillati</taxon>
        <taxon>Bacillota</taxon>
        <taxon>Erysipelotrichia</taxon>
        <taxon>Erysipelotrichales</taxon>
        <taxon>Coprobacillaceae</taxon>
        <taxon>Faecalibacillus</taxon>
    </lineage>
</organism>
<evidence type="ECO:0000256" key="1">
    <source>
        <dbReference type="SAM" id="Phobius"/>
    </source>
</evidence>
<feature type="transmembrane region" description="Helical" evidence="1">
    <location>
        <begin position="40"/>
        <end position="59"/>
    </location>
</feature>
<keyword evidence="5" id="KW-1185">Reference proteome</keyword>
<keyword evidence="1" id="KW-0472">Membrane</keyword>
<feature type="domain" description="LiaF transmembrane" evidence="3">
    <location>
        <begin position="16"/>
        <end position="113"/>
    </location>
</feature>
<feature type="transmembrane region" description="Helical" evidence="1">
    <location>
        <begin position="91"/>
        <end position="108"/>
    </location>
</feature>